<dbReference type="Pfam" id="PF00459">
    <property type="entry name" value="Inositol_P"/>
    <property type="match status" value="1"/>
</dbReference>
<dbReference type="FunFam" id="3.30.540.10:FF:000003">
    <property type="entry name" value="Inositol-1-monophosphatase"/>
    <property type="match status" value="1"/>
</dbReference>
<evidence type="ECO:0000256" key="3">
    <source>
        <dbReference type="ARBA" id="ARBA00009759"/>
    </source>
</evidence>
<dbReference type="PANTHER" id="PTHR20854">
    <property type="entry name" value="INOSITOL MONOPHOSPHATASE"/>
    <property type="match status" value="1"/>
</dbReference>
<comment type="similarity">
    <text evidence="3 9">Belongs to the inositol monophosphatase superfamily.</text>
</comment>
<dbReference type="InterPro" id="IPR033942">
    <property type="entry name" value="IMPase"/>
</dbReference>
<dbReference type="GO" id="GO:0008934">
    <property type="term" value="F:inositol monophosphate 1-phosphatase activity"/>
    <property type="evidence" value="ECO:0007669"/>
    <property type="project" value="InterPro"/>
</dbReference>
<organism evidence="10">
    <name type="scientific">Salinispirillum sp. LH 10-3-1</name>
    <dbReference type="NCBI Taxonomy" id="2952525"/>
    <lineage>
        <taxon>Bacteria</taxon>
        <taxon>Pseudomonadati</taxon>
        <taxon>Pseudomonadota</taxon>
        <taxon>Gammaproteobacteria</taxon>
        <taxon>Oceanospirillales</taxon>
        <taxon>Saccharospirillaceae</taxon>
        <taxon>Salinispirillum</taxon>
    </lineage>
</organism>
<protein>
    <recommendedName>
        <fullName evidence="9">Inositol-1-monophosphatase</fullName>
        <ecNumber evidence="9">3.1.3.25</ecNumber>
    </recommendedName>
</protein>
<dbReference type="InterPro" id="IPR020583">
    <property type="entry name" value="Inositol_monoP_metal-BS"/>
</dbReference>
<name>A0AB38YGT0_9GAMM</name>
<evidence type="ECO:0000256" key="8">
    <source>
        <dbReference type="PIRSR" id="PIRSR600760-2"/>
    </source>
</evidence>
<keyword evidence="6" id="KW-0889">Transcription antitermination</keyword>
<dbReference type="GO" id="GO:0046854">
    <property type="term" value="P:phosphatidylinositol phosphate biosynthetic process"/>
    <property type="evidence" value="ECO:0007669"/>
    <property type="project" value="InterPro"/>
</dbReference>
<dbReference type="EC" id="3.1.3.25" evidence="9"/>
<dbReference type="AlphaFoldDB" id="A0AB38YGT0"/>
<evidence type="ECO:0000256" key="5">
    <source>
        <dbReference type="ARBA" id="ARBA00022801"/>
    </source>
</evidence>
<proteinExistence type="inferred from homology"/>
<evidence type="ECO:0000256" key="2">
    <source>
        <dbReference type="ARBA" id="ARBA00001946"/>
    </source>
</evidence>
<dbReference type="Gene3D" id="3.30.540.10">
    <property type="entry name" value="Fructose-1,6-Bisphosphatase, subunit A, domain 1"/>
    <property type="match status" value="1"/>
</dbReference>
<feature type="binding site" evidence="8">
    <location>
        <position position="88"/>
    </location>
    <ligand>
        <name>Mg(2+)</name>
        <dbReference type="ChEBI" id="CHEBI:18420"/>
        <label>1</label>
        <note>catalytic</note>
    </ligand>
</feature>
<dbReference type="GO" id="GO:0031564">
    <property type="term" value="P:transcription antitermination"/>
    <property type="evidence" value="ECO:0007669"/>
    <property type="project" value="UniProtKB-KW"/>
</dbReference>
<evidence type="ECO:0000256" key="6">
    <source>
        <dbReference type="ARBA" id="ARBA00022814"/>
    </source>
</evidence>
<gene>
    <name evidence="10" type="ORF">NFC81_02075</name>
</gene>
<keyword evidence="6" id="KW-0805">Transcription regulation</keyword>
<dbReference type="RefSeq" id="WP_304995880.1">
    <property type="nucleotide sequence ID" value="NZ_CP101717.1"/>
</dbReference>
<accession>A0AB38YGT0</accession>
<keyword evidence="6" id="KW-0804">Transcription</keyword>
<dbReference type="InterPro" id="IPR000760">
    <property type="entry name" value="Inositol_monophosphatase-like"/>
</dbReference>
<evidence type="ECO:0000256" key="4">
    <source>
        <dbReference type="ARBA" id="ARBA00022723"/>
    </source>
</evidence>
<evidence type="ECO:0000313" key="10">
    <source>
        <dbReference type="EMBL" id="WLD58594.1"/>
    </source>
</evidence>
<comment type="catalytic activity">
    <reaction evidence="1 9">
        <text>a myo-inositol phosphate + H2O = myo-inositol + phosphate</text>
        <dbReference type="Rhea" id="RHEA:24056"/>
        <dbReference type="ChEBI" id="CHEBI:15377"/>
        <dbReference type="ChEBI" id="CHEBI:17268"/>
        <dbReference type="ChEBI" id="CHEBI:43474"/>
        <dbReference type="ChEBI" id="CHEBI:84139"/>
        <dbReference type="EC" id="3.1.3.25"/>
    </reaction>
</comment>
<dbReference type="PROSITE" id="PS00630">
    <property type="entry name" value="IMP_2"/>
    <property type="match status" value="1"/>
</dbReference>
<dbReference type="CDD" id="cd01639">
    <property type="entry name" value="IMPase"/>
    <property type="match status" value="1"/>
</dbReference>
<dbReference type="GO" id="GO:0007165">
    <property type="term" value="P:signal transduction"/>
    <property type="evidence" value="ECO:0007669"/>
    <property type="project" value="TreeGrafter"/>
</dbReference>
<reference evidence="10" key="1">
    <citation type="submission" date="2022-07" db="EMBL/GenBank/DDBJ databases">
        <title>Complete genome sequence of Salinispirillum sp. LH10-3-1 capable of multiple carbohydrate inversion isolated from a soda lake.</title>
        <authorList>
            <person name="Liu J."/>
            <person name="Zhai Y."/>
            <person name="Zhang H."/>
            <person name="Yang H."/>
            <person name="Qu J."/>
            <person name="Li J."/>
        </authorList>
    </citation>
    <scope>NUCLEOTIDE SEQUENCE</scope>
    <source>
        <strain evidence="10">LH 10-3-1</strain>
    </source>
</reference>
<feature type="binding site" evidence="8">
    <location>
        <position position="65"/>
    </location>
    <ligand>
        <name>Mg(2+)</name>
        <dbReference type="ChEBI" id="CHEBI:18420"/>
        <label>1</label>
        <note>catalytic</note>
    </ligand>
</feature>
<dbReference type="Gene3D" id="3.40.190.80">
    <property type="match status" value="1"/>
</dbReference>
<dbReference type="PROSITE" id="PS00629">
    <property type="entry name" value="IMP_1"/>
    <property type="match status" value="1"/>
</dbReference>
<dbReference type="GO" id="GO:0006020">
    <property type="term" value="P:inositol metabolic process"/>
    <property type="evidence" value="ECO:0007669"/>
    <property type="project" value="TreeGrafter"/>
</dbReference>
<dbReference type="EMBL" id="CP101717">
    <property type="protein sequence ID" value="WLD58594.1"/>
    <property type="molecule type" value="Genomic_DNA"/>
</dbReference>
<comment type="cofactor">
    <cofactor evidence="2 8 9">
        <name>Mg(2+)</name>
        <dbReference type="ChEBI" id="CHEBI:18420"/>
    </cofactor>
</comment>
<dbReference type="PRINTS" id="PR00377">
    <property type="entry name" value="IMPHPHTASES"/>
</dbReference>
<evidence type="ECO:0000256" key="1">
    <source>
        <dbReference type="ARBA" id="ARBA00001033"/>
    </source>
</evidence>
<keyword evidence="4 8" id="KW-0479">Metal-binding</keyword>
<sequence length="264" mass="28867">MKPTLDLLTAWATEAGELIARLRGDQLVLDYKPGNELVTNADVAADQLITDHIRRHFPTHQILAEESASKLQDIADLNGPLWIIDPIDGTVNYAHGHSHVAVSIAFYEHGVPQLGVVNAPFQQETFSAERGKGAWLNGQPIQPNKVAVMKNALVGTGFPYDKVPELPLLLARLETVLRNCADIRRNGSAALDICWVACGRLSAYYETVSLWDCAAAQLIATEAGAHYGHIWPPLNGLPTSMASENLLVTNPYLFDELQTLLAEQ</sequence>
<evidence type="ECO:0000256" key="7">
    <source>
        <dbReference type="ARBA" id="ARBA00022842"/>
    </source>
</evidence>
<feature type="binding site" evidence="8">
    <location>
        <position position="87"/>
    </location>
    <ligand>
        <name>Mg(2+)</name>
        <dbReference type="ChEBI" id="CHEBI:18420"/>
        <label>1</label>
        <note>catalytic</note>
    </ligand>
</feature>
<feature type="binding site" evidence="8">
    <location>
        <position position="85"/>
    </location>
    <ligand>
        <name>Mg(2+)</name>
        <dbReference type="ChEBI" id="CHEBI:18420"/>
        <label>1</label>
        <note>catalytic</note>
    </ligand>
</feature>
<dbReference type="PANTHER" id="PTHR20854:SF4">
    <property type="entry name" value="INOSITOL-1-MONOPHOSPHATASE-RELATED"/>
    <property type="match status" value="1"/>
</dbReference>
<dbReference type="SUPFAM" id="SSF56655">
    <property type="entry name" value="Carbohydrate phosphatase"/>
    <property type="match status" value="1"/>
</dbReference>
<dbReference type="GO" id="GO:0046872">
    <property type="term" value="F:metal ion binding"/>
    <property type="evidence" value="ECO:0007669"/>
    <property type="project" value="UniProtKB-KW"/>
</dbReference>
<evidence type="ECO:0000256" key="9">
    <source>
        <dbReference type="RuleBase" id="RU364068"/>
    </source>
</evidence>
<feature type="binding site" evidence="8">
    <location>
        <position position="212"/>
    </location>
    <ligand>
        <name>Mg(2+)</name>
        <dbReference type="ChEBI" id="CHEBI:18420"/>
        <label>1</label>
        <note>catalytic</note>
    </ligand>
</feature>
<keyword evidence="7 8" id="KW-0460">Magnesium</keyword>
<dbReference type="InterPro" id="IPR020550">
    <property type="entry name" value="Inositol_monophosphatase_CS"/>
</dbReference>
<keyword evidence="5 9" id="KW-0378">Hydrolase</keyword>